<dbReference type="InterPro" id="IPR001254">
    <property type="entry name" value="Trypsin_dom"/>
</dbReference>
<gene>
    <name evidence="5" type="ORF">HPB51_022374</name>
</gene>
<evidence type="ECO:0000259" key="4">
    <source>
        <dbReference type="PROSITE" id="PS50240"/>
    </source>
</evidence>
<keyword evidence="6" id="KW-1185">Reference proteome</keyword>
<sequence>MVPMLKYTTESPKDQSTTRNSKVHSPPTHSGDNRNPPLEHKRKSTCCQKCKSVCSASSSLCFGCWMSREAPLRSTPVGPAVFGLQDTLEWLGAKWHTTENSPGWYQKSNFVVRVAEYNLRTKEPRTPAMTYTIDQLILHPDYRKVKKYDNDIALVRLSRKISYNEYAQPACLPSLTLSDTNGINVTVVGWGQVSEDVPRTPAVPLKAVLTVFDNHICNTWLHNHSMRVLDNHMCAGVEEGGKDACHGDSGGPLLALNNRRYVVVGVVAAGDGCALPRTPGIYTRVTAFLPWIMDYISPDSGDHDSIARNLM</sequence>
<evidence type="ECO:0000256" key="2">
    <source>
        <dbReference type="ARBA" id="ARBA00024195"/>
    </source>
</evidence>
<comment type="caution">
    <text evidence="5">The sequence shown here is derived from an EMBL/GenBank/DDBJ whole genome shotgun (WGS) entry which is preliminary data.</text>
</comment>
<organism evidence="5 6">
    <name type="scientific">Rhipicephalus microplus</name>
    <name type="common">Cattle tick</name>
    <name type="synonym">Boophilus microplus</name>
    <dbReference type="NCBI Taxonomy" id="6941"/>
    <lineage>
        <taxon>Eukaryota</taxon>
        <taxon>Metazoa</taxon>
        <taxon>Ecdysozoa</taxon>
        <taxon>Arthropoda</taxon>
        <taxon>Chelicerata</taxon>
        <taxon>Arachnida</taxon>
        <taxon>Acari</taxon>
        <taxon>Parasitiformes</taxon>
        <taxon>Ixodida</taxon>
        <taxon>Ixodoidea</taxon>
        <taxon>Ixodidae</taxon>
        <taxon>Rhipicephalinae</taxon>
        <taxon>Rhipicephalus</taxon>
        <taxon>Boophilus</taxon>
    </lineage>
</organism>
<name>A0A9J6DPY2_RHIMP</name>
<protein>
    <recommendedName>
        <fullName evidence="4">Peptidase S1 domain-containing protein</fullName>
    </recommendedName>
</protein>
<dbReference type="EMBL" id="JABSTU010000008">
    <property type="protein sequence ID" value="KAH8024255.1"/>
    <property type="molecule type" value="Genomic_DNA"/>
</dbReference>
<dbReference type="Gene3D" id="2.40.10.10">
    <property type="entry name" value="Trypsin-like serine proteases"/>
    <property type="match status" value="1"/>
</dbReference>
<feature type="domain" description="Peptidase S1" evidence="4">
    <location>
        <begin position="89"/>
        <end position="297"/>
    </location>
</feature>
<feature type="compositionally biased region" description="Polar residues" evidence="3">
    <location>
        <begin position="8"/>
        <end position="20"/>
    </location>
</feature>
<dbReference type="SUPFAM" id="SSF50494">
    <property type="entry name" value="Trypsin-like serine proteases"/>
    <property type="match status" value="1"/>
</dbReference>
<dbReference type="PANTHER" id="PTHR24252">
    <property type="entry name" value="ACROSIN-RELATED"/>
    <property type="match status" value="1"/>
</dbReference>
<dbReference type="CDD" id="cd00190">
    <property type="entry name" value="Tryp_SPc"/>
    <property type="match status" value="1"/>
</dbReference>
<dbReference type="FunFam" id="2.40.10.10:FF:000002">
    <property type="entry name" value="Transmembrane protease serine"/>
    <property type="match status" value="1"/>
</dbReference>
<dbReference type="SMART" id="SM00020">
    <property type="entry name" value="Tryp_SPc"/>
    <property type="match status" value="1"/>
</dbReference>
<evidence type="ECO:0000313" key="5">
    <source>
        <dbReference type="EMBL" id="KAH8024255.1"/>
    </source>
</evidence>
<keyword evidence="1" id="KW-1015">Disulfide bond</keyword>
<dbReference type="GO" id="GO:0004252">
    <property type="term" value="F:serine-type endopeptidase activity"/>
    <property type="evidence" value="ECO:0007669"/>
    <property type="project" value="InterPro"/>
</dbReference>
<feature type="region of interest" description="Disordered" evidence="3">
    <location>
        <begin position="1"/>
        <end position="41"/>
    </location>
</feature>
<evidence type="ECO:0000313" key="6">
    <source>
        <dbReference type="Proteomes" id="UP000821866"/>
    </source>
</evidence>
<reference evidence="5" key="2">
    <citation type="submission" date="2021-09" db="EMBL/GenBank/DDBJ databases">
        <authorList>
            <person name="Jia N."/>
            <person name="Wang J."/>
            <person name="Shi W."/>
            <person name="Du L."/>
            <person name="Sun Y."/>
            <person name="Zhan W."/>
            <person name="Jiang J."/>
            <person name="Wang Q."/>
            <person name="Zhang B."/>
            <person name="Ji P."/>
            <person name="Sakyi L.B."/>
            <person name="Cui X."/>
            <person name="Yuan T."/>
            <person name="Jiang B."/>
            <person name="Yang W."/>
            <person name="Lam T.T.-Y."/>
            <person name="Chang Q."/>
            <person name="Ding S."/>
            <person name="Wang X."/>
            <person name="Zhu J."/>
            <person name="Ruan X."/>
            <person name="Zhao L."/>
            <person name="Wei J."/>
            <person name="Que T."/>
            <person name="Du C."/>
            <person name="Cheng J."/>
            <person name="Dai P."/>
            <person name="Han X."/>
            <person name="Huang E."/>
            <person name="Gao Y."/>
            <person name="Liu J."/>
            <person name="Shao H."/>
            <person name="Ye R."/>
            <person name="Li L."/>
            <person name="Wei W."/>
            <person name="Wang X."/>
            <person name="Wang C."/>
            <person name="Huo Q."/>
            <person name="Li W."/>
            <person name="Guo W."/>
            <person name="Chen H."/>
            <person name="Chen S."/>
            <person name="Zhou L."/>
            <person name="Zhou L."/>
            <person name="Ni X."/>
            <person name="Tian J."/>
            <person name="Zhou Y."/>
            <person name="Sheng Y."/>
            <person name="Liu T."/>
            <person name="Pan Y."/>
            <person name="Xia L."/>
            <person name="Li J."/>
            <person name="Zhao F."/>
            <person name="Cao W."/>
        </authorList>
    </citation>
    <scope>NUCLEOTIDE SEQUENCE</scope>
    <source>
        <strain evidence="5">Rmic-2018</strain>
        <tissue evidence="5">Larvae</tissue>
    </source>
</reference>
<dbReference type="PROSITE" id="PS50240">
    <property type="entry name" value="TRYPSIN_DOM"/>
    <property type="match status" value="1"/>
</dbReference>
<dbReference type="GO" id="GO:0006508">
    <property type="term" value="P:proteolysis"/>
    <property type="evidence" value="ECO:0007669"/>
    <property type="project" value="InterPro"/>
</dbReference>
<dbReference type="InterPro" id="IPR001314">
    <property type="entry name" value="Peptidase_S1A"/>
</dbReference>
<evidence type="ECO:0000256" key="3">
    <source>
        <dbReference type="SAM" id="MobiDB-lite"/>
    </source>
</evidence>
<dbReference type="AlphaFoldDB" id="A0A9J6DPY2"/>
<dbReference type="InterPro" id="IPR009003">
    <property type="entry name" value="Peptidase_S1_PA"/>
</dbReference>
<evidence type="ECO:0000256" key="1">
    <source>
        <dbReference type="ARBA" id="ARBA00023157"/>
    </source>
</evidence>
<dbReference type="Proteomes" id="UP000821866">
    <property type="component" value="Chromosome 6"/>
</dbReference>
<dbReference type="VEuPathDB" id="VectorBase:LOC119172649"/>
<dbReference type="PROSITE" id="PS00135">
    <property type="entry name" value="TRYPSIN_SER"/>
    <property type="match status" value="1"/>
</dbReference>
<reference evidence="5" key="1">
    <citation type="journal article" date="2020" name="Cell">
        <title>Large-Scale Comparative Analyses of Tick Genomes Elucidate Their Genetic Diversity and Vector Capacities.</title>
        <authorList>
            <consortium name="Tick Genome and Microbiome Consortium (TIGMIC)"/>
            <person name="Jia N."/>
            <person name="Wang J."/>
            <person name="Shi W."/>
            <person name="Du L."/>
            <person name="Sun Y."/>
            <person name="Zhan W."/>
            <person name="Jiang J.F."/>
            <person name="Wang Q."/>
            <person name="Zhang B."/>
            <person name="Ji P."/>
            <person name="Bell-Sakyi L."/>
            <person name="Cui X.M."/>
            <person name="Yuan T.T."/>
            <person name="Jiang B.G."/>
            <person name="Yang W.F."/>
            <person name="Lam T.T."/>
            <person name="Chang Q.C."/>
            <person name="Ding S.J."/>
            <person name="Wang X.J."/>
            <person name="Zhu J.G."/>
            <person name="Ruan X.D."/>
            <person name="Zhao L."/>
            <person name="Wei J.T."/>
            <person name="Ye R.Z."/>
            <person name="Que T.C."/>
            <person name="Du C.H."/>
            <person name="Zhou Y.H."/>
            <person name="Cheng J.X."/>
            <person name="Dai P.F."/>
            <person name="Guo W.B."/>
            <person name="Han X.H."/>
            <person name="Huang E.J."/>
            <person name="Li L.F."/>
            <person name="Wei W."/>
            <person name="Gao Y.C."/>
            <person name="Liu J.Z."/>
            <person name="Shao H.Z."/>
            <person name="Wang X."/>
            <person name="Wang C.C."/>
            <person name="Yang T.C."/>
            <person name="Huo Q.B."/>
            <person name="Li W."/>
            <person name="Chen H.Y."/>
            <person name="Chen S.E."/>
            <person name="Zhou L.G."/>
            <person name="Ni X.B."/>
            <person name="Tian J.H."/>
            <person name="Sheng Y."/>
            <person name="Liu T."/>
            <person name="Pan Y.S."/>
            <person name="Xia L.Y."/>
            <person name="Li J."/>
            <person name="Zhao F."/>
            <person name="Cao W.C."/>
        </authorList>
    </citation>
    <scope>NUCLEOTIDE SEQUENCE</scope>
    <source>
        <strain evidence="5">Rmic-2018</strain>
    </source>
</reference>
<dbReference type="Pfam" id="PF00089">
    <property type="entry name" value="Trypsin"/>
    <property type="match status" value="1"/>
</dbReference>
<dbReference type="PRINTS" id="PR00722">
    <property type="entry name" value="CHYMOTRYPSIN"/>
</dbReference>
<dbReference type="PANTHER" id="PTHR24252:SF7">
    <property type="entry name" value="HYALIN"/>
    <property type="match status" value="1"/>
</dbReference>
<dbReference type="InterPro" id="IPR043504">
    <property type="entry name" value="Peptidase_S1_PA_chymotrypsin"/>
</dbReference>
<comment type="similarity">
    <text evidence="2">Belongs to the peptidase S1 family. CLIP subfamily.</text>
</comment>
<accession>A0A9J6DPY2</accession>
<proteinExistence type="inferred from homology"/>
<dbReference type="InterPro" id="IPR033116">
    <property type="entry name" value="TRYPSIN_SER"/>
</dbReference>